<name>A0A8I0KN01_9ACTO</name>
<sequence length="386" mass="40494">MKIGLVCPYSFDVPGGVQSHVRDLAVELRGRGNDVEIFAPASTQPGIEGFHSAGSAVRVPYNGSVARLCFGPLARSRTRAWLAQGNFDVVHIHEPLIPSVSLLALAAAECPVVATFHLANELSYAYVASVPFLTRLSEKITARIAVSAEARRTLVTHHGGDAVIIPNGVAVADFAAEPRPAWQATPERPVFAFLGRLDEERKGLPILAGAIEAVLAACPGARFLIAGRGEVPDSLGLARYGDAVELLGPVSDEEKAQLLAGATAYIAPQTGGESFGIVLVEAMAAGTLTVASNIPAFAAVLDSGRAGRLFNPGDSGDLARVLIETLEHPDQRDDLAARGRSRSAMYDWGRVGDEIVAVYDTVATMNRAGGGELATGAVDEAEEQRA</sequence>
<gene>
    <name evidence="4" type="ORF">H8R10_00610</name>
</gene>
<keyword evidence="2 4" id="KW-0808">Transferase</keyword>
<dbReference type="PANTHER" id="PTHR45947:SF3">
    <property type="entry name" value="SULFOQUINOVOSYL TRANSFERASE SQD2"/>
    <property type="match status" value="1"/>
</dbReference>
<dbReference type="GO" id="GO:1901137">
    <property type="term" value="P:carbohydrate derivative biosynthetic process"/>
    <property type="evidence" value="ECO:0007669"/>
    <property type="project" value="UniProtKB-ARBA"/>
</dbReference>
<dbReference type="AlphaFoldDB" id="A0A8I0KN01"/>
<dbReference type="Proteomes" id="UP000627538">
    <property type="component" value="Unassembled WGS sequence"/>
</dbReference>
<dbReference type="SUPFAM" id="SSF53756">
    <property type="entry name" value="UDP-Glycosyltransferase/glycogen phosphorylase"/>
    <property type="match status" value="1"/>
</dbReference>
<evidence type="ECO:0000256" key="1">
    <source>
        <dbReference type="ARBA" id="ARBA00022676"/>
    </source>
</evidence>
<dbReference type="Pfam" id="PF13692">
    <property type="entry name" value="Glyco_trans_1_4"/>
    <property type="match status" value="1"/>
</dbReference>
<protein>
    <submittedName>
        <fullName evidence="4">Glycosyltransferase family 4 protein</fullName>
    </submittedName>
</protein>
<keyword evidence="1" id="KW-0328">Glycosyltransferase</keyword>
<dbReference type="CDD" id="cd03801">
    <property type="entry name" value="GT4_PimA-like"/>
    <property type="match status" value="1"/>
</dbReference>
<evidence type="ECO:0000256" key="2">
    <source>
        <dbReference type="ARBA" id="ARBA00022679"/>
    </source>
</evidence>
<dbReference type="RefSeq" id="WP_191070852.1">
    <property type="nucleotide sequence ID" value="NZ_JACRUO010000001.1"/>
</dbReference>
<organism evidence="4 5">
    <name type="scientific">Nanchangia anserum</name>
    <dbReference type="NCBI Taxonomy" id="2692125"/>
    <lineage>
        <taxon>Bacteria</taxon>
        <taxon>Bacillati</taxon>
        <taxon>Actinomycetota</taxon>
        <taxon>Actinomycetes</taxon>
        <taxon>Actinomycetales</taxon>
        <taxon>Actinomycetaceae</taxon>
        <taxon>Nanchangia</taxon>
    </lineage>
</organism>
<evidence type="ECO:0000259" key="3">
    <source>
        <dbReference type="Pfam" id="PF13439"/>
    </source>
</evidence>
<feature type="domain" description="Glycosyltransferase subfamily 4-like N-terminal" evidence="3">
    <location>
        <begin position="14"/>
        <end position="170"/>
    </location>
</feature>
<dbReference type="EMBL" id="JACRUO010000001">
    <property type="protein sequence ID" value="MBD3688746.1"/>
    <property type="molecule type" value="Genomic_DNA"/>
</dbReference>
<keyword evidence="5" id="KW-1185">Reference proteome</keyword>
<dbReference type="GO" id="GO:0016757">
    <property type="term" value="F:glycosyltransferase activity"/>
    <property type="evidence" value="ECO:0007669"/>
    <property type="project" value="UniProtKB-KW"/>
</dbReference>
<reference evidence="4 5" key="1">
    <citation type="submission" date="2020-08" db="EMBL/GenBank/DDBJ databases">
        <title>Winkia gen. nov., sp. nov., isolated from faeces of the Anser albifrons in China.</title>
        <authorList>
            <person name="Liu Q."/>
        </authorList>
    </citation>
    <scope>NUCLEOTIDE SEQUENCE [LARGE SCALE GENOMIC DNA]</scope>
    <source>
        <strain evidence="4 5">C62</strain>
    </source>
</reference>
<evidence type="ECO:0000313" key="4">
    <source>
        <dbReference type="EMBL" id="MBD3688746.1"/>
    </source>
</evidence>
<dbReference type="Pfam" id="PF13439">
    <property type="entry name" value="Glyco_transf_4"/>
    <property type="match status" value="1"/>
</dbReference>
<dbReference type="InterPro" id="IPR050194">
    <property type="entry name" value="Glycosyltransferase_grp1"/>
</dbReference>
<accession>A0A8I0KN01</accession>
<evidence type="ECO:0000313" key="5">
    <source>
        <dbReference type="Proteomes" id="UP000627538"/>
    </source>
</evidence>
<dbReference type="PANTHER" id="PTHR45947">
    <property type="entry name" value="SULFOQUINOVOSYL TRANSFERASE SQD2"/>
    <property type="match status" value="1"/>
</dbReference>
<dbReference type="InterPro" id="IPR028098">
    <property type="entry name" value="Glyco_trans_4-like_N"/>
</dbReference>
<dbReference type="Gene3D" id="3.40.50.2000">
    <property type="entry name" value="Glycogen Phosphorylase B"/>
    <property type="match status" value="2"/>
</dbReference>
<proteinExistence type="predicted"/>
<comment type="caution">
    <text evidence="4">The sequence shown here is derived from an EMBL/GenBank/DDBJ whole genome shotgun (WGS) entry which is preliminary data.</text>
</comment>